<dbReference type="GeneID" id="110789487"/>
<reference evidence="2" key="2">
    <citation type="submission" date="2025-08" db="UniProtKB">
        <authorList>
            <consortium name="RefSeq"/>
        </authorList>
    </citation>
    <scope>IDENTIFICATION</scope>
    <source>
        <tissue evidence="2">Leaf</tissue>
    </source>
</reference>
<keyword evidence="1" id="KW-1185">Reference proteome</keyword>
<accession>A0ABM3QL90</accession>
<name>A0ABM3QL90_SPIOL</name>
<organism evidence="1 2">
    <name type="scientific">Spinacia oleracea</name>
    <name type="common">Spinach</name>
    <dbReference type="NCBI Taxonomy" id="3562"/>
    <lineage>
        <taxon>Eukaryota</taxon>
        <taxon>Viridiplantae</taxon>
        <taxon>Streptophyta</taxon>
        <taxon>Embryophyta</taxon>
        <taxon>Tracheophyta</taxon>
        <taxon>Spermatophyta</taxon>
        <taxon>Magnoliopsida</taxon>
        <taxon>eudicotyledons</taxon>
        <taxon>Gunneridae</taxon>
        <taxon>Pentapetalae</taxon>
        <taxon>Caryophyllales</taxon>
        <taxon>Chenopodiaceae</taxon>
        <taxon>Chenopodioideae</taxon>
        <taxon>Anserineae</taxon>
        <taxon>Spinacia</taxon>
    </lineage>
</organism>
<dbReference type="Proteomes" id="UP000813463">
    <property type="component" value="Chromosome 5"/>
</dbReference>
<dbReference type="RefSeq" id="XP_056684128.1">
    <property type="nucleotide sequence ID" value="XM_056828150.1"/>
</dbReference>
<reference evidence="1" key="1">
    <citation type="journal article" date="2021" name="Nat. Commun.">
        <title>Genomic analyses provide insights into spinach domestication and the genetic basis of agronomic traits.</title>
        <authorList>
            <person name="Cai X."/>
            <person name="Sun X."/>
            <person name="Xu C."/>
            <person name="Sun H."/>
            <person name="Wang X."/>
            <person name="Ge C."/>
            <person name="Zhang Z."/>
            <person name="Wang Q."/>
            <person name="Fei Z."/>
            <person name="Jiao C."/>
            <person name="Wang Q."/>
        </authorList>
    </citation>
    <scope>NUCLEOTIDE SEQUENCE [LARGE SCALE GENOMIC DNA]</scope>
    <source>
        <strain evidence="1">cv. Varoflay</strain>
    </source>
</reference>
<evidence type="ECO:0000313" key="2">
    <source>
        <dbReference type="RefSeq" id="XP_056684128.1"/>
    </source>
</evidence>
<evidence type="ECO:0000313" key="1">
    <source>
        <dbReference type="Proteomes" id="UP000813463"/>
    </source>
</evidence>
<proteinExistence type="predicted"/>
<protein>
    <submittedName>
        <fullName evidence="2">Uncharacterized protein isoform X2</fullName>
    </submittedName>
</protein>
<gene>
    <name evidence="2" type="primary">LOC110789487</name>
</gene>
<sequence>MENIKNNPVEGSSAISTYGRCNSCKVPSKVDIQLVIQDWCRWIWRSLLRIAQRRATIKKMDMQASRELQVLTRVHHLHLAKLARKEMRDHEAFLKSFEVS</sequence>